<evidence type="ECO:0000313" key="4">
    <source>
        <dbReference type="EMBL" id="CAE0707736.1"/>
    </source>
</evidence>
<dbReference type="PANTHER" id="PTHR43539:SF68">
    <property type="entry name" value="FLAVIN-BINDING MONOOXYGENASE-LIKE PROTEIN (AFU_ORTHOLOGUE AFUA_4G09220)"/>
    <property type="match status" value="1"/>
</dbReference>
<dbReference type="GO" id="GO:0050660">
    <property type="term" value="F:flavin adenine dinucleotide binding"/>
    <property type="evidence" value="ECO:0007669"/>
    <property type="project" value="TreeGrafter"/>
</dbReference>
<dbReference type="EMBL" id="HBIX01000579">
    <property type="protein sequence ID" value="CAE0707736.1"/>
    <property type="molecule type" value="Transcribed_RNA"/>
</dbReference>
<evidence type="ECO:0008006" key="5">
    <source>
        <dbReference type="Google" id="ProtNLM"/>
    </source>
</evidence>
<gene>
    <name evidence="4" type="ORF">PAUS00366_LOCUS456</name>
</gene>
<sequence>MSKALFPMSLSLCLPLLMACFSMAFVTVAPRNFGRAHRILDAANTAPTATSSTATTFSSQKKIQSFATTACTGMVGSDSNGDACNDDSNESRLENATTIAEQWIRDFAGALSAGKINDAVDLFVADPEEESFGPGTTNEGKTPKQFPPFWRDMVAYTWNIVTLEGRSNIRDMLQETLGDNNINNVHNSKTTTWKLAKSRPSGRDHFPPPLKVSPVVAADNNGDDENHTELSMCEFWCDIETFAGTGYAHVRLDLKTKRATTVLTTLLELHDKPFQTDQKRSRGSVPGPVKGRQYFQTIRQQQHTNGDDNREEDYHVAIVGAGQAGLSLAARLEAMDIPYILFEAGASPGSSWRHARYPSLHLHDPVWYQHMPYMDFPKTWPIFAPKDKLADWLDAYARLLDLNIRTDTKVTQATEQYDSKDGEKTWRIETVSTVNKDDERQQQQERTLIHAKNVVFATGNSSRPKIPNFPGASSVFRGVQLHTSQYNGGKPFAGKRVVVIGSNNSGFDVCQDLWEQGAGSVTMIQRTGAMIVSSKSVLEYGLFLFNEEPQYHHEDADLILTTTPYRILAEGGAWKSVTNKMKETDAELIARVEDAGYKFDYGYDGTGLFAKSATEGGGFYIDVGCAELLARKDVLVRYADVKRLESNAVVIFNKNSRQEERLPADIVVYATGFDAMESYVQQICGQEIDERVGKTWGLGLNYKPDKDPGPWTGELRNMWKPTNVDGLWFHGGNLAQCRHYSKFLALQLGARYSNKLGEGQSTEALQVYGIPPPAFSKKSSKQERPASVASSI</sequence>
<accession>A0A7S4A923</accession>
<evidence type="ECO:0000256" key="3">
    <source>
        <dbReference type="SAM" id="SignalP"/>
    </source>
</evidence>
<protein>
    <recommendedName>
        <fullName evidence="5">Flavin-containing monooxygenase</fullName>
    </recommendedName>
</protein>
<proteinExistence type="predicted"/>
<dbReference type="GO" id="GO:0004497">
    <property type="term" value="F:monooxygenase activity"/>
    <property type="evidence" value="ECO:0007669"/>
    <property type="project" value="TreeGrafter"/>
</dbReference>
<feature type="region of interest" description="Disordered" evidence="2">
    <location>
        <begin position="773"/>
        <end position="792"/>
    </location>
</feature>
<dbReference type="Pfam" id="PF13738">
    <property type="entry name" value="Pyr_redox_3"/>
    <property type="match status" value="1"/>
</dbReference>
<evidence type="ECO:0000256" key="1">
    <source>
        <dbReference type="ARBA" id="ARBA00023002"/>
    </source>
</evidence>
<dbReference type="PROSITE" id="PS51257">
    <property type="entry name" value="PROKAR_LIPOPROTEIN"/>
    <property type="match status" value="1"/>
</dbReference>
<evidence type="ECO:0000256" key="2">
    <source>
        <dbReference type="SAM" id="MobiDB-lite"/>
    </source>
</evidence>
<dbReference type="PANTHER" id="PTHR43539">
    <property type="entry name" value="FLAVIN-BINDING MONOOXYGENASE-LIKE PROTEIN (AFU_ORTHOLOGUE AFUA_4G09220)"/>
    <property type="match status" value="1"/>
</dbReference>
<feature type="signal peptide" evidence="3">
    <location>
        <begin position="1"/>
        <end position="24"/>
    </location>
</feature>
<keyword evidence="1" id="KW-0560">Oxidoreductase</keyword>
<reference evidence="4" key="1">
    <citation type="submission" date="2021-01" db="EMBL/GenBank/DDBJ databases">
        <authorList>
            <person name="Corre E."/>
            <person name="Pelletier E."/>
            <person name="Niang G."/>
            <person name="Scheremetjew M."/>
            <person name="Finn R."/>
            <person name="Kale V."/>
            <person name="Holt S."/>
            <person name="Cochrane G."/>
            <person name="Meng A."/>
            <person name="Brown T."/>
            <person name="Cohen L."/>
        </authorList>
    </citation>
    <scope>NUCLEOTIDE SEQUENCE</scope>
    <source>
        <strain evidence="4">10249 10 AB</strain>
    </source>
</reference>
<dbReference type="InterPro" id="IPR036188">
    <property type="entry name" value="FAD/NAD-bd_sf"/>
</dbReference>
<feature type="chain" id="PRO_5030923999" description="Flavin-containing monooxygenase" evidence="3">
    <location>
        <begin position="25"/>
        <end position="792"/>
    </location>
</feature>
<organism evidence="4">
    <name type="scientific">Pseudo-nitzschia australis</name>
    <dbReference type="NCBI Taxonomy" id="44445"/>
    <lineage>
        <taxon>Eukaryota</taxon>
        <taxon>Sar</taxon>
        <taxon>Stramenopiles</taxon>
        <taxon>Ochrophyta</taxon>
        <taxon>Bacillariophyta</taxon>
        <taxon>Bacillariophyceae</taxon>
        <taxon>Bacillariophycidae</taxon>
        <taxon>Bacillariales</taxon>
        <taxon>Bacillariaceae</taxon>
        <taxon>Pseudo-nitzschia</taxon>
    </lineage>
</organism>
<name>A0A7S4A923_9STRA</name>
<dbReference type="InterPro" id="IPR050982">
    <property type="entry name" value="Auxin_biosynth/cation_transpt"/>
</dbReference>
<keyword evidence="3" id="KW-0732">Signal</keyword>
<dbReference type="SUPFAM" id="SSF51905">
    <property type="entry name" value="FAD/NAD(P)-binding domain"/>
    <property type="match status" value="2"/>
</dbReference>
<dbReference type="AlphaFoldDB" id="A0A7S4A923"/>
<dbReference type="Gene3D" id="3.50.50.60">
    <property type="entry name" value="FAD/NAD(P)-binding domain"/>
    <property type="match status" value="1"/>
</dbReference>